<keyword evidence="4" id="KW-1185">Reference proteome</keyword>
<proteinExistence type="predicted"/>
<keyword evidence="2" id="KW-0732">Signal</keyword>
<accession>A0A1E7FXT7</accession>
<dbReference type="KEGG" id="fcy:FRACYDRAFT_259260"/>
<protein>
    <submittedName>
        <fullName evidence="3">Uncharacterized protein</fullName>
    </submittedName>
</protein>
<dbReference type="AlphaFoldDB" id="A0A1E7FXT7"/>
<dbReference type="EMBL" id="KV784353">
    <property type="protein sequence ID" value="OEU22960.1"/>
    <property type="molecule type" value="Genomic_DNA"/>
</dbReference>
<organism evidence="3 4">
    <name type="scientific">Fragilariopsis cylindrus CCMP1102</name>
    <dbReference type="NCBI Taxonomy" id="635003"/>
    <lineage>
        <taxon>Eukaryota</taxon>
        <taxon>Sar</taxon>
        <taxon>Stramenopiles</taxon>
        <taxon>Ochrophyta</taxon>
        <taxon>Bacillariophyta</taxon>
        <taxon>Bacillariophyceae</taxon>
        <taxon>Bacillariophycidae</taxon>
        <taxon>Bacillariales</taxon>
        <taxon>Bacillariaceae</taxon>
        <taxon>Fragilariopsis</taxon>
    </lineage>
</organism>
<evidence type="ECO:0000256" key="2">
    <source>
        <dbReference type="SAM" id="SignalP"/>
    </source>
</evidence>
<feature type="compositionally biased region" description="Low complexity" evidence="1">
    <location>
        <begin position="379"/>
        <end position="395"/>
    </location>
</feature>
<gene>
    <name evidence="3" type="ORF">FRACYDRAFT_259260</name>
</gene>
<feature type="region of interest" description="Disordered" evidence="1">
    <location>
        <begin position="83"/>
        <end position="117"/>
    </location>
</feature>
<evidence type="ECO:0000313" key="3">
    <source>
        <dbReference type="EMBL" id="OEU22960.1"/>
    </source>
</evidence>
<feature type="region of interest" description="Disordered" evidence="1">
    <location>
        <begin position="379"/>
        <end position="400"/>
    </location>
</feature>
<feature type="compositionally biased region" description="Low complexity" evidence="1">
    <location>
        <begin position="83"/>
        <end position="106"/>
    </location>
</feature>
<reference evidence="3 4" key="1">
    <citation type="submission" date="2016-09" db="EMBL/GenBank/DDBJ databases">
        <title>Extensive genetic diversity and differential bi-allelic expression allows diatom success in the polar Southern Ocean.</title>
        <authorList>
            <consortium name="DOE Joint Genome Institute"/>
            <person name="Mock T."/>
            <person name="Otillar R.P."/>
            <person name="Strauss J."/>
            <person name="Dupont C."/>
            <person name="Frickenhaus S."/>
            <person name="Maumus F."/>
            <person name="Mcmullan M."/>
            <person name="Sanges R."/>
            <person name="Schmutz J."/>
            <person name="Toseland A."/>
            <person name="Valas R."/>
            <person name="Veluchamy A."/>
            <person name="Ward B.J."/>
            <person name="Allen A."/>
            <person name="Barry K."/>
            <person name="Falciatore A."/>
            <person name="Ferrante M."/>
            <person name="Fortunato A.E."/>
            <person name="Gloeckner G."/>
            <person name="Gruber A."/>
            <person name="Hipkin R."/>
            <person name="Janech M."/>
            <person name="Kroth P."/>
            <person name="Leese F."/>
            <person name="Lindquist E."/>
            <person name="Lyon B.R."/>
            <person name="Martin J."/>
            <person name="Mayer C."/>
            <person name="Parker M."/>
            <person name="Quesneville H."/>
            <person name="Raymond J."/>
            <person name="Uhlig C."/>
            <person name="Valentin K.U."/>
            <person name="Worden A.Z."/>
            <person name="Armbrust E.V."/>
            <person name="Bowler C."/>
            <person name="Green B."/>
            <person name="Moulton V."/>
            <person name="Van Oosterhout C."/>
            <person name="Grigoriev I."/>
        </authorList>
    </citation>
    <scope>NUCLEOTIDE SEQUENCE [LARGE SCALE GENOMIC DNA]</scope>
    <source>
        <strain evidence="3 4">CCMP1102</strain>
    </source>
</reference>
<feature type="signal peptide" evidence="2">
    <location>
        <begin position="1"/>
        <end position="22"/>
    </location>
</feature>
<evidence type="ECO:0000313" key="4">
    <source>
        <dbReference type="Proteomes" id="UP000095751"/>
    </source>
</evidence>
<name>A0A1E7FXT7_9STRA</name>
<feature type="chain" id="PRO_5009193697" evidence="2">
    <location>
        <begin position="23"/>
        <end position="955"/>
    </location>
</feature>
<dbReference type="Proteomes" id="UP000095751">
    <property type="component" value="Unassembled WGS sequence"/>
</dbReference>
<feature type="region of interest" description="Disordered" evidence="1">
    <location>
        <begin position="147"/>
        <end position="171"/>
    </location>
</feature>
<dbReference type="OrthoDB" id="41905at2759"/>
<dbReference type="InParanoid" id="A0A1E7FXT7"/>
<sequence length="955" mass="104658">MTEKLCLFIIFLSCSLVSLANASILVTVSTPTGNQNSGKSSSLSSSSVTYKVVNEFNETLFRGDDIAVFMYGTWCVASSSSSSSAQQQSSSSPSSACSDNTDSTKTNKTKTETSSRPLTFVNQETMNGTVPGLGKYHGIRIRWTCSPITQPSDNDRNKFNNNNNNNNSSTPLVHTPISVPVVTSFLNFESQRAVIFDIEFPNGAENTSLTLSRNNGNDNKDGSTATLVTFPSFVMASSMKKGEGGKREFIPVKNNNKKIMEMNNYFPPTFPSALSWEGSFVQSVRGLSTGPQGGPTVFYNASDPSLKNVVLNHWSTFTAGNNKDWTGRYSAFSPGISGRIKTIPAGFSQSILLYEGSQYGITGTLNEWGSIMQKTSTSTFPSVSTSTSTSKFSLSSHDEEEKDRNKIKDVTLEKIGYQTDNGAMYCFCPQKNCSKVLLHEKEYLDSIGIPIGYLSFQGAGTSSGRGKAAPWCIERWSADGGQDPEHYPLDMKTFHQALAKPLQLYAPYFCPNSTKYFQPNTPWKSLSSNPDLPGCSGFSFDTVDAADSKDFFTWFMKKGVDAAGMASFESDFMNQNVNCVDDFIESATATDDFLSGMADAALELNTPIQWCYASPNSVFASLDFPAVTNFRVSFDFCYGHSYEIGESSLLVWALGAVASKDTLWTTNNDKTETPGCKWTVDHETVAAELHIVLALMSTGPVGISDAIGMTNATLLQRVISKDGYLLQPSKPITAVDSSFLDNSQLDGYLYGTYSLGPSWIFVSFQIRNPFTVTLRDFWPPVKVEQSLTSLMLAYRTFASSSDCLDGADAIQSGCVTMVAIKDDVSTNSSGSIFVVPSSSFESPGSDLSPTVVTVFQECPHNGVFFLGELNKYVALSPRRFKSLTCTKEGISVMIQGSKDEIVELTFLLPRTIGTKIWYEVWQEKVNISEKDALARVDFRMTDHMNREMIFVTREE</sequence>
<evidence type="ECO:0000256" key="1">
    <source>
        <dbReference type="SAM" id="MobiDB-lite"/>
    </source>
</evidence>